<dbReference type="EMBL" id="QNQU01000020">
    <property type="protein sequence ID" value="RBQ03673.1"/>
    <property type="molecule type" value="Genomic_DNA"/>
</dbReference>
<keyword evidence="3" id="KW-1185">Reference proteome</keyword>
<proteinExistence type="predicted"/>
<dbReference type="AlphaFoldDB" id="A0A366KQV1"/>
<dbReference type="Proteomes" id="UP000252081">
    <property type="component" value="Unassembled WGS sequence"/>
</dbReference>
<keyword evidence="1" id="KW-0732">Signal</keyword>
<evidence type="ECO:0008006" key="4">
    <source>
        <dbReference type="Google" id="ProtNLM"/>
    </source>
</evidence>
<accession>A0A366KQV1</accession>
<protein>
    <recommendedName>
        <fullName evidence="4">DUF4369 domain-containing protein</fullName>
    </recommendedName>
</protein>
<dbReference type="OrthoDB" id="755094at2"/>
<feature type="signal peptide" evidence="1">
    <location>
        <begin position="1"/>
        <end position="18"/>
    </location>
</feature>
<dbReference type="RefSeq" id="WP_113950771.1">
    <property type="nucleotide sequence ID" value="NZ_QNQU01000020.1"/>
</dbReference>
<name>A0A366KQV1_9SPHI</name>
<feature type="chain" id="PRO_5016868242" description="DUF4369 domain-containing protein" evidence="1">
    <location>
        <begin position="19"/>
        <end position="228"/>
    </location>
</feature>
<evidence type="ECO:0000313" key="2">
    <source>
        <dbReference type="EMBL" id="RBQ03673.1"/>
    </source>
</evidence>
<gene>
    <name evidence="2" type="ORF">DRW42_20870</name>
</gene>
<evidence type="ECO:0000313" key="3">
    <source>
        <dbReference type="Proteomes" id="UP000252081"/>
    </source>
</evidence>
<evidence type="ECO:0000256" key="1">
    <source>
        <dbReference type="SAM" id="SignalP"/>
    </source>
</evidence>
<reference evidence="2 3" key="1">
    <citation type="submission" date="2018-07" db="EMBL/GenBank/DDBJ databases">
        <title>A draft genome of a endophytic bacteria, a new species of Pedobacter.</title>
        <authorList>
            <person name="Zhang Z.D."/>
            <person name="Chen Z.J."/>
        </authorList>
    </citation>
    <scope>NUCLEOTIDE SEQUENCE [LARGE SCALE GENOMIC DNA]</scope>
    <source>
        <strain evidence="2 3">RS10</strain>
    </source>
</reference>
<sequence>MKKYLFILLVFVASSASAQIIKFTIKGVIANTDSIKYAYLTTLSQQIPISDEKIFMVMPVVDGKFEFNGTFDLEGKDYQYASVFVEERGNISKEEALSKFRNLIWVTGRRKNARLLVLENLTLSIDEYGKTKESKITEKGIFTRQSDEVAEAIKARNRKMIAFVKKYSDSPVAFYQVEQITSMFDESSRDRMQSMWGSPLELFNELSPRLKNSKKGLKLKKSIDDKVK</sequence>
<organism evidence="2 3">
    <name type="scientific">Pedobacter miscanthi</name>
    <dbReference type="NCBI Taxonomy" id="2259170"/>
    <lineage>
        <taxon>Bacteria</taxon>
        <taxon>Pseudomonadati</taxon>
        <taxon>Bacteroidota</taxon>
        <taxon>Sphingobacteriia</taxon>
        <taxon>Sphingobacteriales</taxon>
        <taxon>Sphingobacteriaceae</taxon>
        <taxon>Pedobacter</taxon>
    </lineage>
</organism>
<comment type="caution">
    <text evidence="2">The sequence shown here is derived from an EMBL/GenBank/DDBJ whole genome shotgun (WGS) entry which is preliminary data.</text>
</comment>